<name>A0A2W4SL39_9GAMM</name>
<dbReference type="InterPro" id="IPR019587">
    <property type="entry name" value="Polyketide_cyclase/dehydratase"/>
</dbReference>
<reference evidence="1 2" key="1">
    <citation type="journal article" date="2018" name="Aquat. Microb. Ecol.">
        <title>Gammaproteobacterial methanotrophs dominate.</title>
        <authorList>
            <person name="Rissanen A.J."/>
            <person name="Saarenheimo J."/>
            <person name="Tiirola M."/>
            <person name="Peura S."/>
            <person name="Aalto S.L."/>
            <person name="Karvinen A."/>
            <person name="Nykanen H."/>
        </authorList>
    </citation>
    <scope>NUCLEOTIDE SEQUENCE [LARGE SCALE GENOMIC DNA]</scope>
    <source>
        <strain evidence="1">AMbin10</strain>
    </source>
</reference>
<evidence type="ECO:0000313" key="1">
    <source>
        <dbReference type="EMBL" id="PZN72287.1"/>
    </source>
</evidence>
<protein>
    <submittedName>
        <fullName evidence="1">SRPBCC family protein</fullName>
    </submittedName>
</protein>
<dbReference type="InterPro" id="IPR023393">
    <property type="entry name" value="START-like_dom_sf"/>
</dbReference>
<dbReference type="SUPFAM" id="SSF55961">
    <property type="entry name" value="Bet v1-like"/>
    <property type="match status" value="1"/>
</dbReference>
<accession>A0A2W4SL39</accession>
<evidence type="ECO:0000313" key="2">
    <source>
        <dbReference type="Proteomes" id="UP000249396"/>
    </source>
</evidence>
<comment type="caution">
    <text evidence="1">The sequence shown here is derived from an EMBL/GenBank/DDBJ whole genome shotgun (WGS) entry which is preliminary data.</text>
</comment>
<organism evidence="1 2">
    <name type="scientific">Candidatus Methylumidiphilus alinenensis</name>
    <dbReference type="NCBI Taxonomy" id="2202197"/>
    <lineage>
        <taxon>Bacteria</taxon>
        <taxon>Pseudomonadati</taxon>
        <taxon>Pseudomonadota</taxon>
        <taxon>Gammaproteobacteria</taxon>
        <taxon>Methylococcales</taxon>
        <taxon>Candidatus Methylumidiphilus</taxon>
    </lineage>
</organism>
<dbReference type="AlphaFoldDB" id="A0A2W4SL39"/>
<dbReference type="EMBL" id="QJPH01000493">
    <property type="protein sequence ID" value="PZN72287.1"/>
    <property type="molecule type" value="Genomic_DNA"/>
</dbReference>
<proteinExistence type="predicted"/>
<dbReference type="Pfam" id="PF10604">
    <property type="entry name" value="Polyketide_cyc2"/>
    <property type="match status" value="1"/>
</dbReference>
<sequence>MTMLDILALTAALLGLAALAGSRLPKTHVAASCQRFDASVDEVWEVVTNFTDYPNWRPGLSRVEAGPIIDGQPSWYEYCAPKIKVHLQIAGIEPKRRLVTRLVGTKLPIFGAWEYTFEEDNGGTILTIIEKDKVYNPLLRLCTRFVFPHHA</sequence>
<gene>
    <name evidence="1" type="ORF">DM484_24695</name>
</gene>
<dbReference type="Gene3D" id="3.30.530.20">
    <property type="match status" value="1"/>
</dbReference>
<dbReference type="Proteomes" id="UP000249396">
    <property type="component" value="Unassembled WGS sequence"/>
</dbReference>
<feature type="non-terminal residue" evidence="1">
    <location>
        <position position="151"/>
    </location>
</feature>